<dbReference type="eggNOG" id="KOG3068">
    <property type="taxonomic scope" value="Eukaryota"/>
</dbReference>
<dbReference type="OMA" id="HWENRIL"/>
<dbReference type="InterPro" id="IPR037200">
    <property type="entry name" value="Isy1_sf"/>
</dbReference>
<keyword evidence="5" id="KW-0539">Nucleus</keyword>
<dbReference type="PANTHER" id="PTHR13021">
    <property type="entry name" value="PRE-MRNA-SPLICING FACTOR ISY1"/>
    <property type="match status" value="1"/>
</dbReference>
<dbReference type="GO" id="GO:0071007">
    <property type="term" value="C:U2-type catalytic step 2 spliceosome"/>
    <property type="evidence" value="ECO:0007669"/>
    <property type="project" value="EnsemblFungi"/>
</dbReference>
<dbReference type="Gene3D" id="1.10.287.660">
    <property type="entry name" value="Helix hairpin bin"/>
    <property type="match status" value="1"/>
</dbReference>
<dbReference type="EMBL" id="HE580268">
    <property type="protein sequence ID" value="CCD23156.1"/>
    <property type="molecule type" value="Genomic_DNA"/>
</dbReference>
<keyword evidence="4" id="KW-0508">mRNA splicing</keyword>
<evidence type="ECO:0000256" key="5">
    <source>
        <dbReference type="ARBA" id="ARBA00023242"/>
    </source>
</evidence>
<comment type="similarity">
    <text evidence="2">Belongs to the ISY1 family.</text>
</comment>
<dbReference type="InterPro" id="IPR009360">
    <property type="entry name" value="Isy1"/>
</dbReference>
<feature type="coiled-coil region" evidence="6">
    <location>
        <begin position="68"/>
        <end position="95"/>
    </location>
</feature>
<dbReference type="Proteomes" id="UP000000689">
    <property type="component" value="Chromosome 2"/>
</dbReference>
<dbReference type="STRING" id="1071378.G0W5U5"/>
<keyword evidence="8" id="KW-1185">Reference proteome</keyword>
<comment type="subcellular location">
    <subcellularLocation>
        <location evidence="1">Nucleus</location>
    </subcellularLocation>
</comment>
<evidence type="ECO:0000256" key="2">
    <source>
        <dbReference type="ARBA" id="ARBA00007002"/>
    </source>
</evidence>
<dbReference type="GO" id="GO:0000974">
    <property type="term" value="C:Prp19 complex"/>
    <property type="evidence" value="ECO:0007669"/>
    <property type="project" value="EnsemblFungi"/>
</dbReference>
<dbReference type="InterPro" id="IPR029012">
    <property type="entry name" value="Helix_hairpin_bin_sf"/>
</dbReference>
<sequence length="252" mass="30460">MSRNVDKANSVLVRFQEQKAYEETNYKDYSRYKRPTRVTKVKSLEEALEWKRQVQLEINNKTSRIFDITSSDRQIRDLNDELNDLIKERNRWNWHISNNLNGGTIVKNAQNKEKILGGKLIHGVRYFGRALELPEVQELIKNEKKERESRHSKIAKYIDLKRIPKYTKKTLYYNSRCLRKADLENIEKFEDHWRPILREYYKKEKIEEDTNETDEKGIDEGTKQLTRIPTIKEMETWLVERRRRKLLEELSL</sequence>
<proteinExistence type="inferred from homology"/>
<keyword evidence="6" id="KW-0175">Coiled coil</keyword>
<dbReference type="GO" id="GO:0071014">
    <property type="term" value="C:post-mRNA release spliceosomal complex"/>
    <property type="evidence" value="ECO:0007669"/>
    <property type="project" value="EnsemblFungi"/>
</dbReference>
<dbReference type="GeneID" id="11498448"/>
<dbReference type="OrthoDB" id="1739576at2759"/>
<dbReference type="Pfam" id="PF06246">
    <property type="entry name" value="Isy1"/>
    <property type="match status" value="1"/>
</dbReference>
<gene>
    <name evidence="7" type="primary">NDAI0B01220</name>
    <name evidence="7" type="ordered locus">NDAI_0B01220</name>
</gene>
<evidence type="ECO:0000256" key="1">
    <source>
        <dbReference type="ARBA" id="ARBA00004123"/>
    </source>
</evidence>
<dbReference type="AlphaFoldDB" id="G0W5U5"/>
<dbReference type="GO" id="GO:0000350">
    <property type="term" value="P:generation of catalytic spliceosome for second transesterification step"/>
    <property type="evidence" value="ECO:0007669"/>
    <property type="project" value="EnsemblFungi"/>
</dbReference>
<name>G0W5U5_NAUDC</name>
<organism evidence="7 8">
    <name type="scientific">Naumovozyma dairenensis (strain ATCC 10597 / BCRC 20456 / CBS 421 / NBRC 0211 / NRRL Y-12639)</name>
    <name type="common">Saccharomyces dairenensis</name>
    <dbReference type="NCBI Taxonomy" id="1071378"/>
    <lineage>
        <taxon>Eukaryota</taxon>
        <taxon>Fungi</taxon>
        <taxon>Dikarya</taxon>
        <taxon>Ascomycota</taxon>
        <taxon>Saccharomycotina</taxon>
        <taxon>Saccharomycetes</taxon>
        <taxon>Saccharomycetales</taxon>
        <taxon>Saccharomycetaceae</taxon>
        <taxon>Naumovozyma</taxon>
    </lineage>
</organism>
<evidence type="ECO:0000256" key="4">
    <source>
        <dbReference type="ARBA" id="ARBA00023187"/>
    </source>
</evidence>
<evidence type="ECO:0000313" key="8">
    <source>
        <dbReference type="Proteomes" id="UP000000689"/>
    </source>
</evidence>
<dbReference type="KEGG" id="ndi:NDAI_0B01220"/>
<accession>G0W5U5</accession>
<evidence type="ECO:0000256" key="3">
    <source>
        <dbReference type="ARBA" id="ARBA00019194"/>
    </source>
</evidence>
<dbReference type="GO" id="GO:0071006">
    <property type="term" value="C:U2-type catalytic step 1 spliceosome"/>
    <property type="evidence" value="ECO:0007669"/>
    <property type="project" value="EnsemblFungi"/>
</dbReference>
<reference evidence="7 8" key="1">
    <citation type="journal article" date="2011" name="Proc. Natl. Acad. Sci. U.S.A.">
        <title>Evolutionary erosion of yeast sex chromosomes by mating-type switching accidents.</title>
        <authorList>
            <person name="Gordon J.L."/>
            <person name="Armisen D."/>
            <person name="Proux-Wera E."/>
            <person name="Oheigeartaigh S.S."/>
            <person name="Byrne K.P."/>
            <person name="Wolfe K.H."/>
        </authorList>
    </citation>
    <scope>NUCLEOTIDE SEQUENCE [LARGE SCALE GENOMIC DNA]</scope>
    <source>
        <strain evidence="8">ATCC 10597 / BCRC 20456 / CBS 421 / NBRC 0211 / NRRL Y-12639</strain>
    </source>
</reference>
<evidence type="ECO:0000256" key="6">
    <source>
        <dbReference type="SAM" id="Coils"/>
    </source>
</evidence>
<dbReference type="GO" id="GO:0000384">
    <property type="term" value="F:first spliceosomal transesterification activity"/>
    <property type="evidence" value="ECO:0007669"/>
    <property type="project" value="EnsemblFungi"/>
</dbReference>
<protein>
    <recommendedName>
        <fullName evidence="3">Pre-mRNA-splicing factor ISY1</fullName>
    </recommendedName>
</protein>
<dbReference type="RefSeq" id="XP_003668399.1">
    <property type="nucleotide sequence ID" value="XM_003668351.1"/>
</dbReference>
<dbReference type="SUPFAM" id="SSF140102">
    <property type="entry name" value="ISY1 domain-like"/>
    <property type="match status" value="1"/>
</dbReference>
<dbReference type="HOGENOM" id="CLU_043453_2_1_1"/>
<evidence type="ECO:0000313" key="7">
    <source>
        <dbReference type="EMBL" id="CCD23156.1"/>
    </source>
</evidence>
<dbReference type="GO" id="GO:0071020">
    <property type="term" value="C:post-spliceosomal complex"/>
    <property type="evidence" value="ECO:0007669"/>
    <property type="project" value="EnsemblFungi"/>
</dbReference>
<keyword evidence="4" id="KW-0507">mRNA processing</keyword>
<dbReference type="GO" id="GO:0000389">
    <property type="term" value="P:mRNA 3'-splice site recognition"/>
    <property type="evidence" value="ECO:0007669"/>
    <property type="project" value="EnsemblFungi"/>
</dbReference>